<feature type="domain" description="HTH merR-type" evidence="4">
    <location>
        <begin position="1"/>
        <end position="61"/>
    </location>
</feature>
<keyword evidence="6" id="KW-1185">Reference proteome</keyword>
<dbReference type="OrthoDB" id="9800334at2"/>
<protein>
    <submittedName>
        <fullName evidence="5">DNA-binding transcriptional regulator, MerR family</fullName>
    </submittedName>
</protein>
<dbReference type="PROSITE" id="PS50937">
    <property type="entry name" value="HTH_MERR_2"/>
    <property type="match status" value="1"/>
</dbReference>
<dbReference type="SMART" id="SM00422">
    <property type="entry name" value="HTH_MERR"/>
    <property type="match status" value="1"/>
</dbReference>
<keyword evidence="3" id="KW-0804">Transcription</keyword>
<keyword evidence="1" id="KW-0805">Transcription regulation</keyword>
<evidence type="ECO:0000313" key="5">
    <source>
        <dbReference type="EMBL" id="SEF85717.1"/>
    </source>
</evidence>
<evidence type="ECO:0000259" key="4">
    <source>
        <dbReference type="PROSITE" id="PS50937"/>
    </source>
</evidence>
<evidence type="ECO:0000256" key="3">
    <source>
        <dbReference type="ARBA" id="ARBA00023163"/>
    </source>
</evidence>
<proteinExistence type="predicted"/>
<dbReference type="GO" id="GO:0003677">
    <property type="term" value="F:DNA binding"/>
    <property type="evidence" value="ECO:0007669"/>
    <property type="project" value="UniProtKB-KW"/>
</dbReference>
<accession>A0A1H5VGS2</accession>
<dbReference type="InterPro" id="IPR047057">
    <property type="entry name" value="MerR_fam"/>
</dbReference>
<dbReference type="Pfam" id="PF13411">
    <property type="entry name" value="MerR_1"/>
    <property type="match status" value="1"/>
</dbReference>
<dbReference type="Proteomes" id="UP000236721">
    <property type="component" value="Unassembled WGS sequence"/>
</dbReference>
<dbReference type="EMBL" id="FNVG01000004">
    <property type="protein sequence ID" value="SEF85717.1"/>
    <property type="molecule type" value="Genomic_DNA"/>
</dbReference>
<organism evidence="5 6">
    <name type="scientific">Vibrio hangzhouensis</name>
    <dbReference type="NCBI Taxonomy" id="462991"/>
    <lineage>
        <taxon>Bacteria</taxon>
        <taxon>Pseudomonadati</taxon>
        <taxon>Pseudomonadota</taxon>
        <taxon>Gammaproteobacteria</taxon>
        <taxon>Vibrionales</taxon>
        <taxon>Vibrionaceae</taxon>
        <taxon>Vibrio</taxon>
    </lineage>
</organism>
<dbReference type="CDD" id="cd01104">
    <property type="entry name" value="HTH_MlrA-CarA"/>
    <property type="match status" value="1"/>
</dbReference>
<keyword evidence="2 5" id="KW-0238">DNA-binding</keyword>
<evidence type="ECO:0000313" key="6">
    <source>
        <dbReference type="Proteomes" id="UP000236721"/>
    </source>
</evidence>
<gene>
    <name evidence="5" type="ORF">SAMN04488244_104177</name>
</gene>
<dbReference type="Gene3D" id="1.10.1660.10">
    <property type="match status" value="1"/>
</dbReference>
<dbReference type="InterPro" id="IPR009061">
    <property type="entry name" value="DNA-bd_dom_put_sf"/>
</dbReference>
<dbReference type="GO" id="GO:0003700">
    <property type="term" value="F:DNA-binding transcription factor activity"/>
    <property type="evidence" value="ECO:0007669"/>
    <property type="project" value="InterPro"/>
</dbReference>
<dbReference type="PANTHER" id="PTHR30204">
    <property type="entry name" value="REDOX-CYCLING DRUG-SENSING TRANSCRIPTIONAL ACTIVATOR SOXR"/>
    <property type="match status" value="1"/>
</dbReference>
<evidence type="ECO:0000256" key="1">
    <source>
        <dbReference type="ARBA" id="ARBA00023015"/>
    </source>
</evidence>
<evidence type="ECO:0000256" key="2">
    <source>
        <dbReference type="ARBA" id="ARBA00023125"/>
    </source>
</evidence>
<dbReference type="AlphaFoldDB" id="A0A1H5VGS2"/>
<dbReference type="SUPFAM" id="SSF46955">
    <property type="entry name" value="Putative DNA-binding domain"/>
    <property type="match status" value="1"/>
</dbReference>
<reference evidence="6" key="1">
    <citation type="submission" date="2016-10" db="EMBL/GenBank/DDBJ databases">
        <authorList>
            <person name="Varghese N."/>
            <person name="Submissions S."/>
        </authorList>
    </citation>
    <scope>NUCLEOTIDE SEQUENCE [LARGE SCALE GENOMIC DNA]</scope>
    <source>
        <strain evidence="6">CGMCC 1.7062</strain>
    </source>
</reference>
<dbReference type="PANTHER" id="PTHR30204:SF67">
    <property type="entry name" value="HTH-TYPE TRANSCRIPTIONAL REGULATOR MLRA-RELATED"/>
    <property type="match status" value="1"/>
</dbReference>
<sequence>MTGVKPVTLRAWQRRYNLLRPLRTDKGHRMYTAEDVERIHAIQGWLGKGVSIGKVKALLDSDAFDSNKLDTNQLEEVEVLHDALSRLDGVRVEQILASVLKEYPLEIVESKFVAPILTAIEFLKVGPKVLQRSMFKTALIKRLCSLSNAADKRGGSASVLLVSMDVQGNLFAWLEFAKLAESGNRVTFLDGVDDITSLFQESEGYDSVYLFAEKSLAERHLDLVRFHLQQGENKIHLSPVVEHLVNNKKSSKR</sequence>
<name>A0A1H5VGS2_9VIBR</name>
<dbReference type="InterPro" id="IPR000551">
    <property type="entry name" value="MerR-type_HTH_dom"/>
</dbReference>